<evidence type="ECO:0000256" key="13">
    <source>
        <dbReference type="ARBA" id="ARBA00023136"/>
    </source>
</evidence>
<dbReference type="Pfam" id="PF00512">
    <property type="entry name" value="HisKA"/>
    <property type="match status" value="1"/>
</dbReference>
<keyword evidence="10" id="KW-0067">ATP-binding</keyword>
<dbReference type="InterPro" id="IPR004358">
    <property type="entry name" value="Sig_transdc_His_kin-like_C"/>
</dbReference>
<evidence type="ECO:0000313" key="19">
    <source>
        <dbReference type="EMBL" id="QQM66974.1"/>
    </source>
</evidence>
<dbReference type="SUPFAM" id="SSF55874">
    <property type="entry name" value="ATPase domain of HSP90 chaperone/DNA topoisomerase II/histidine kinase"/>
    <property type="match status" value="1"/>
</dbReference>
<evidence type="ECO:0000259" key="17">
    <source>
        <dbReference type="PROSITE" id="PS50109"/>
    </source>
</evidence>
<dbReference type="EC" id="2.7.13.3" evidence="3"/>
<dbReference type="GO" id="GO:0005524">
    <property type="term" value="F:ATP binding"/>
    <property type="evidence" value="ECO:0007669"/>
    <property type="project" value="UniProtKB-KW"/>
</dbReference>
<evidence type="ECO:0000256" key="7">
    <source>
        <dbReference type="ARBA" id="ARBA00022692"/>
    </source>
</evidence>
<dbReference type="CDD" id="cd00075">
    <property type="entry name" value="HATPase"/>
    <property type="match status" value="1"/>
</dbReference>
<dbReference type="GO" id="GO:0000155">
    <property type="term" value="F:phosphorelay sensor kinase activity"/>
    <property type="evidence" value="ECO:0007669"/>
    <property type="project" value="InterPro"/>
</dbReference>
<gene>
    <name evidence="19" type="ORF">JG540_07950</name>
</gene>
<dbReference type="PROSITE" id="PS50109">
    <property type="entry name" value="HIS_KIN"/>
    <property type="match status" value="1"/>
</dbReference>
<dbReference type="Proteomes" id="UP000595895">
    <property type="component" value="Chromosome"/>
</dbReference>
<keyword evidence="8" id="KW-0547">Nucleotide-binding</keyword>
<dbReference type="InterPro" id="IPR036890">
    <property type="entry name" value="HATPase_C_sf"/>
</dbReference>
<dbReference type="SMART" id="SM00387">
    <property type="entry name" value="HATPase_c"/>
    <property type="match status" value="1"/>
</dbReference>
<dbReference type="PRINTS" id="PR00344">
    <property type="entry name" value="BCTRLSENSOR"/>
</dbReference>
<organism evidence="19 20">
    <name type="scientific">Actinomyces weissii</name>
    <dbReference type="NCBI Taxonomy" id="675090"/>
    <lineage>
        <taxon>Bacteria</taxon>
        <taxon>Bacillati</taxon>
        <taxon>Actinomycetota</taxon>
        <taxon>Actinomycetes</taxon>
        <taxon>Actinomycetales</taxon>
        <taxon>Actinomycetaceae</taxon>
        <taxon>Actinomyces</taxon>
    </lineage>
</organism>
<dbReference type="InterPro" id="IPR050398">
    <property type="entry name" value="HssS/ArlS-like"/>
</dbReference>
<keyword evidence="11 16" id="KW-1133">Transmembrane helix</keyword>
<dbReference type="InterPro" id="IPR036097">
    <property type="entry name" value="HisK_dim/P_sf"/>
</dbReference>
<dbReference type="EMBL" id="CP066802">
    <property type="protein sequence ID" value="QQM66974.1"/>
    <property type="molecule type" value="Genomic_DNA"/>
</dbReference>
<dbReference type="PROSITE" id="PS50885">
    <property type="entry name" value="HAMP"/>
    <property type="match status" value="1"/>
</dbReference>
<keyword evidence="20" id="KW-1185">Reference proteome</keyword>
<keyword evidence="6" id="KW-0808">Transferase</keyword>
<dbReference type="RefSeq" id="WP_200275176.1">
    <property type="nucleotide sequence ID" value="NZ_CP066802.1"/>
</dbReference>
<dbReference type="SMART" id="SM00388">
    <property type="entry name" value="HisKA"/>
    <property type="match status" value="1"/>
</dbReference>
<name>A0A7T7S214_9ACTO</name>
<dbReference type="NCBIfam" id="NF040691">
    <property type="entry name" value="MtrAB_MtrB"/>
    <property type="match status" value="1"/>
</dbReference>
<keyword evidence="7 16" id="KW-0812">Transmembrane</keyword>
<evidence type="ECO:0000256" key="16">
    <source>
        <dbReference type="SAM" id="Phobius"/>
    </source>
</evidence>
<evidence type="ECO:0000256" key="3">
    <source>
        <dbReference type="ARBA" id="ARBA00012438"/>
    </source>
</evidence>
<feature type="transmembrane region" description="Helical" evidence="16">
    <location>
        <begin position="206"/>
        <end position="227"/>
    </location>
</feature>
<dbReference type="SMART" id="SM00304">
    <property type="entry name" value="HAMP"/>
    <property type="match status" value="1"/>
</dbReference>
<dbReference type="Gene3D" id="3.30.565.10">
    <property type="entry name" value="Histidine kinase-like ATPase, C-terminal domain"/>
    <property type="match status" value="1"/>
</dbReference>
<reference evidence="19 20" key="1">
    <citation type="submission" date="2020-12" db="EMBL/GenBank/DDBJ databases">
        <authorList>
            <person name="Zhou J."/>
        </authorList>
    </citation>
    <scope>NUCLEOTIDE SEQUENCE [LARGE SCALE GENOMIC DNA]</scope>
    <source>
        <strain evidence="19 20">CCUG 61299</strain>
    </source>
</reference>
<feature type="region of interest" description="Disordered" evidence="15">
    <location>
        <begin position="558"/>
        <end position="579"/>
    </location>
</feature>
<dbReference type="SUPFAM" id="SSF47384">
    <property type="entry name" value="Homodimeric domain of signal transducing histidine kinase"/>
    <property type="match status" value="1"/>
</dbReference>
<dbReference type="InterPro" id="IPR003594">
    <property type="entry name" value="HATPase_dom"/>
</dbReference>
<dbReference type="InterPro" id="IPR047669">
    <property type="entry name" value="MtrAB_MtrB"/>
</dbReference>
<evidence type="ECO:0000256" key="14">
    <source>
        <dbReference type="ARBA" id="ARBA00035305"/>
    </source>
</evidence>
<dbReference type="Pfam" id="PF02518">
    <property type="entry name" value="HATPase_c"/>
    <property type="match status" value="1"/>
</dbReference>
<dbReference type="KEGG" id="awe:JG540_07950"/>
<proteinExistence type="predicted"/>
<dbReference type="CDD" id="cd00082">
    <property type="entry name" value="HisKA"/>
    <property type="match status" value="1"/>
</dbReference>
<evidence type="ECO:0000259" key="18">
    <source>
        <dbReference type="PROSITE" id="PS50885"/>
    </source>
</evidence>
<evidence type="ECO:0000256" key="5">
    <source>
        <dbReference type="ARBA" id="ARBA00022553"/>
    </source>
</evidence>
<evidence type="ECO:0000256" key="11">
    <source>
        <dbReference type="ARBA" id="ARBA00022989"/>
    </source>
</evidence>
<evidence type="ECO:0000256" key="8">
    <source>
        <dbReference type="ARBA" id="ARBA00022741"/>
    </source>
</evidence>
<sequence length="658" mass="70849">MTPQERQGGWRNLLVIKPLRHSVTMRLTVMAVGIGGSMIILLLLLVTSHIRSDIFDNKRDAVLQDAHTRAQVAQADLDSATIASSDDVAVTVQKEIARIRDSFAAAGGVGVVLKRASDEDSGTVINDLATDSNLSQLVTSELVAQVEGSGPGVEHWQSIRLPAASGYSPGMVVGSQINLPMAGKHDLYLIYTLAPEQRVLTVTARAMTVASLGFATVLIVMVFTMAWRVLLPVRQTSLAAQRLARGVLTERLAVHGADELAALARSFNAMADNIEEQIKRYDELSQLQRRFVSDVSHELRTPLTTIRLAGEQIFQAREDFDDPVLQRSAVILFGQLERFGNMLEDLLAISRIDAGASALHLKEVDMEELVKDVLSLAAPLAAEKSTEVRLHAPGSPVRVALDRTRVERIIRNLVINALEHGEGKPVDVTVAQNDGAVAVRVRDHGVGMSERVVAHVFDRFFRADPSRKRTTGGTGLGLSISQEDATLHGGELTAWGWPGDGSSFLLTLPRVPGEPIYEHPLQVVPEDASKAAQETAVSPTRPAGRSLQQFSPPAVVRRPEIVPPPRQQPRGPVTRYADATGVNPPVVVTAEPVDDTDETLAAVEGLLKAAGLEARSAQRLRAPVNSRGVTAVPASGQAGRGLQHAPTPEDPEVHSGKR</sequence>
<dbReference type="Pfam" id="PF00672">
    <property type="entry name" value="HAMP"/>
    <property type="match status" value="1"/>
</dbReference>
<feature type="domain" description="HAMP" evidence="18">
    <location>
        <begin position="227"/>
        <end position="279"/>
    </location>
</feature>
<dbReference type="CDD" id="cd06225">
    <property type="entry name" value="HAMP"/>
    <property type="match status" value="1"/>
</dbReference>
<dbReference type="InterPro" id="IPR003660">
    <property type="entry name" value="HAMP_dom"/>
</dbReference>
<dbReference type="AlphaFoldDB" id="A0A7T7S214"/>
<dbReference type="PANTHER" id="PTHR45528">
    <property type="entry name" value="SENSOR HISTIDINE KINASE CPXA"/>
    <property type="match status" value="1"/>
</dbReference>
<dbReference type="InterPro" id="IPR003661">
    <property type="entry name" value="HisK_dim/P_dom"/>
</dbReference>
<dbReference type="PANTHER" id="PTHR45528:SF1">
    <property type="entry name" value="SENSOR HISTIDINE KINASE CPXA"/>
    <property type="match status" value="1"/>
</dbReference>
<evidence type="ECO:0000256" key="4">
    <source>
        <dbReference type="ARBA" id="ARBA00022475"/>
    </source>
</evidence>
<evidence type="ECO:0000256" key="15">
    <source>
        <dbReference type="SAM" id="MobiDB-lite"/>
    </source>
</evidence>
<feature type="transmembrane region" description="Helical" evidence="16">
    <location>
        <begin position="27"/>
        <end position="46"/>
    </location>
</feature>
<dbReference type="GO" id="GO:0005886">
    <property type="term" value="C:plasma membrane"/>
    <property type="evidence" value="ECO:0007669"/>
    <property type="project" value="UniProtKB-SubCell"/>
</dbReference>
<comment type="subcellular location">
    <subcellularLocation>
        <location evidence="2">Cell membrane</location>
        <topology evidence="2">Multi-pass membrane protein</topology>
    </subcellularLocation>
</comment>
<feature type="region of interest" description="Disordered" evidence="15">
    <location>
        <begin position="620"/>
        <end position="658"/>
    </location>
</feature>
<evidence type="ECO:0000256" key="10">
    <source>
        <dbReference type="ARBA" id="ARBA00022840"/>
    </source>
</evidence>
<keyword evidence="9 19" id="KW-0418">Kinase</keyword>
<dbReference type="Gene3D" id="1.10.287.130">
    <property type="match status" value="1"/>
</dbReference>
<evidence type="ECO:0000313" key="20">
    <source>
        <dbReference type="Proteomes" id="UP000595895"/>
    </source>
</evidence>
<evidence type="ECO:0000256" key="9">
    <source>
        <dbReference type="ARBA" id="ARBA00022777"/>
    </source>
</evidence>
<dbReference type="FunFam" id="1.10.287.130:FF:000010">
    <property type="entry name" value="Two-component sensor histidine kinase"/>
    <property type="match status" value="1"/>
</dbReference>
<dbReference type="FunFam" id="3.30.565.10:FF:000013">
    <property type="entry name" value="Two-component sensor histidine kinase"/>
    <property type="match status" value="1"/>
</dbReference>
<evidence type="ECO:0000256" key="12">
    <source>
        <dbReference type="ARBA" id="ARBA00023012"/>
    </source>
</evidence>
<dbReference type="InterPro" id="IPR005467">
    <property type="entry name" value="His_kinase_dom"/>
</dbReference>
<protein>
    <recommendedName>
        <fullName evidence="14">Sensor histidine kinase MtrB</fullName>
        <ecNumber evidence="3">2.7.13.3</ecNumber>
    </recommendedName>
</protein>
<evidence type="ECO:0000256" key="2">
    <source>
        <dbReference type="ARBA" id="ARBA00004651"/>
    </source>
</evidence>
<accession>A0A7T7S214</accession>
<dbReference type="SUPFAM" id="SSF158472">
    <property type="entry name" value="HAMP domain-like"/>
    <property type="match status" value="1"/>
</dbReference>
<evidence type="ECO:0000256" key="6">
    <source>
        <dbReference type="ARBA" id="ARBA00022679"/>
    </source>
</evidence>
<keyword evidence="12" id="KW-0902">Two-component regulatory system</keyword>
<keyword evidence="13 16" id="KW-0472">Membrane</keyword>
<evidence type="ECO:0000256" key="1">
    <source>
        <dbReference type="ARBA" id="ARBA00000085"/>
    </source>
</evidence>
<dbReference type="Gene3D" id="6.10.340.10">
    <property type="match status" value="1"/>
</dbReference>
<comment type="catalytic activity">
    <reaction evidence="1">
        <text>ATP + protein L-histidine = ADP + protein N-phospho-L-histidine.</text>
        <dbReference type="EC" id="2.7.13.3"/>
    </reaction>
</comment>
<keyword evidence="5" id="KW-0597">Phosphoprotein</keyword>
<feature type="domain" description="Histidine kinase" evidence="17">
    <location>
        <begin position="294"/>
        <end position="512"/>
    </location>
</feature>
<keyword evidence="4" id="KW-1003">Cell membrane</keyword>